<dbReference type="AlphaFoldDB" id="A0A1I6A578"/>
<reference evidence="3" key="1">
    <citation type="submission" date="2016-10" db="EMBL/GenBank/DDBJ databases">
        <authorList>
            <person name="Varghese N."/>
            <person name="Submissions S."/>
        </authorList>
    </citation>
    <scope>NUCLEOTIDE SEQUENCE [LARGE SCALE GENOMIC DNA]</scope>
    <source>
        <strain evidence="3">JCM 10271</strain>
    </source>
</reference>
<keyword evidence="1" id="KW-0472">Membrane</keyword>
<name>A0A1I6A578_9RHOB</name>
<accession>A0A1I6A578</accession>
<evidence type="ECO:0000256" key="1">
    <source>
        <dbReference type="SAM" id="Phobius"/>
    </source>
</evidence>
<dbReference type="PANTHER" id="PTHR30441:SF4">
    <property type="entry name" value="PROTEIN ASMA"/>
    <property type="match status" value="1"/>
</dbReference>
<dbReference type="EMBL" id="FOXV01000015">
    <property type="protein sequence ID" value="SFQ63792.1"/>
    <property type="molecule type" value="Genomic_DNA"/>
</dbReference>
<evidence type="ECO:0000313" key="2">
    <source>
        <dbReference type="EMBL" id="SFQ63792.1"/>
    </source>
</evidence>
<dbReference type="GO" id="GO:0005886">
    <property type="term" value="C:plasma membrane"/>
    <property type="evidence" value="ECO:0007669"/>
    <property type="project" value="TreeGrafter"/>
</dbReference>
<dbReference type="GO" id="GO:0090313">
    <property type="term" value="P:regulation of protein targeting to membrane"/>
    <property type="evidence" value="ECO:0007669"/>
    <property type="project" value="TreeGrafter"/>
</dbReference>
<gene>
    <name evidence="2" type="ORF">SAMN05421853_1158</name>
</gene>
<sequence length="620" mass="63565">MEGMKTPRSGTNDKLPIRRLVATGLVVASIVAAGAAAVYLKLPSAVPERVLRTQLASHFEELSDGAVTIGRHGGVSIHPGGRLRIARPEFLPTGAEPARWSGRAEAIEATLRLAPLLAGRVEIVRPRIVRPDITLTGRTRLQSSQALAAAAFGIGDPGKALEVTEGTIHYDDGRARQMILTGLDLRVVGAETPGGVAIAARFDAGALHVKADLALDDLRLLGTSGGSPGRISLDVAAAGPEGELPAELRDLAASGDVATLLRKLGAGIGLPSLTRIDAEGRIAMTSSAVALEDATFSVGGVSLDGRARVAVVTNEALLPRLRALQDDAERAVVEARAAMETDDWAAVPIGTDWLSQVAIDFELSGQDLSAAGVSFEQAALDLSVGEGAATLFFDGASEAFGTFRTAATLSAADAAAHLDLSSQIAGLSLEDTVEVVTRFATDPLVGTPQRPGGRLDAVARAEATGRTLGDLVDSLTGSASAHVAEGSLSGGNVIATLDSLAEGREFMTEDKGPLIPSAGRTPFDTIDMQLAFAGGAADLSRLTIAGDRYRIDMDGAIGLRSGAAEVEGNAILFSEAETEPAEQAVDLPFGVGGTLLSPVIAAGMPTVAADLARTTAGEAE</sequence>
<feature type="transmembrane region" description="Helical" evidence="1">
    <location>
        <begin position="20"/>
        <end position="40"/>
    </location>
</feature>
<dbReference type="Proteomes" id="UP000243106">
    <property type="component" value="Unassembled WGS sequence"/>
</dbReference>
<keyword evidence="3" id="KW-1185">Reference proteome</keyword>
<organism evidence="2 3">
    <name type="scientific">Roseivivax halotolerans</name>
    <dbReference type="NCBI Taxonomy" id="93684"/>
    <lineage>
        <taxon>Bacteria</taxon>
        <taxon>Pseudomonadati</taxon>
        <taxon>Pseudomonadota</taxon>
        <taxon>Alphaproteobacteria</taxon>
        <taxon>Rhodobacterales</taxon>
        <taxon>Roseobacteraceae</taxon>
        <taxon>Roseivivax</taxon>
    </lineage>
</organism>
<keyword evidence="1" id="KW-0812">Transmembrane</keyword>
<dbReference type="InterPro" id="IPR052894">
    <property type="entry name" value="AsmA-related"/>
</dbReference>
<dbReference type="STRING" id="93684.SAMN05421853_1158"/>
<evidence type="ECO:0000313" key="3">
    <source>
        <dbReference type="Proteomes" id="UP000243106"/>
    </source>
</evidence>
<protein>
    <submittedName>
        <fullName evidence="2">Uncharacterized protein involved in outer membrane biogenesis</fullName>
    </submittedName>
</protein>
<dbReference type="PANTHER" id="PTHR30441">
    <property type="entry name" value="DUF748 DOMAIN-CONTAINING PROTEIN"/>
    <property type="match status" value="1"/>
</dbReference>
<keyword evidence="1" id="KW-1133">Transmembrane helix</keyword>
<proteinExistence type="predicted"/>